<dbReference type="EMBL" id="LAZR01000072">
    <property type="protein sequence ID" value="KKN95274.1"/>
    <property type="molecule type" value="Genomic_DNA"/>
</dbReference>
<protein>
    <submittedName>
        <fullName evidence="1">Uncharacterized protein</fullName>
    </submittedName>
</protein>
<gene>
    <name evidence="1" type="ORF">LCGC14_0180870</name>
</gene>
<dbReference type="AlphaFoldDB" id="A0A0F9UUB8"/>
<reference evidence="1" key="1">
    <citation type="journal article" date="2015" name="Nature">
        <title>Complex archaea that bridge the gap between prokaryotes and eukaryotes.</title>
        <authorList>
            <person name="Spang A."/>
            <person name="Saw J.H."/>
            <person name="Jorgensen S.L."/>
            <person name="Zaremba-Niedzwiedzka K."/>
            <person name="Martijn J."/>
            <person name="Lind A.E."/>
            <person name="van Eijk R."/>
            <person name="Schleper C."/>
            <person name="Guy L."/>
            <person name="Ettema T.J."/>
        </authorList>
    </citation>
    <scope>NUCLEOTIDE SEQUENCE</scope>
</reference>
<accession>A0A0F9UUB8</accession>
<name>A0A0F9UUB8_9ZZZZ</name>
<organism evidence="1">
    <name type="scientific">marine sediment metagenome</name>
    <dbReference type="NCBI Taxonomy" id="412755"/>
    <lineage>
        <taxon>unclassified sequences</taxon>
        <taxon>metagenomes</taxon>
        <taxon>ecological metagenomes</taxon>
    </lineage>
</organism>
<proteinExistence type="predicted"/>
<comment type="caution">
    <text evidence="1">The sequence shown here is derived from an EMBL/GenBank/DDBJ whole genome shotgun (WGS) entry which is preliminary data.</text>
</comment>
<evidence type="ECO:0000313" key="1">
    <source>
        <dbReference type="EMBL" id="KKN95274.1"/>
    </source>
</evidence>
<sequence length="226" mass="26029">MKIYLSCYKCNHQKKYPSTLVDNGIYELACENGHKISICLQQTKFEQLYEISLNAIIDGYFREAVASMNAAIERFYEFYIEFVMTENKRGDTFDDVWKRVSSQSERQLGAYIFLYTLKNNRIPPLLSNNKVSFRNSVVHEGEFPTADKTTDFCKSATDVIVPVLKEMKGEWDIFRAVRIRDMTEKYGAPSLNEDVQLESPISCLEAIENGATFEQTLKMLASMRNA</sequence>